<comment type="caution">
    <text evidence="3">The sequence shown here is derived from an EMBL/GenBank/DDBJ whole genome shotgun (WGS) entry which is preliminary data.</text>
</comment>
<dbReference type="Gene3D" id="3.40.50.300">
    <property type="entry name" value="P-loop containing nucleotide triphosphate hydrolases"/>
    <property type="match status" value="1"/>
</dbReference>
<dbReference type="InterPro" id="IPR027417">
    <property type="entry name" value="P-loop_NTPase"/>
</dbReference>
<comment type="similarity">
    <text evidence="1">Belongs to the WSCD family.</text>
</comment>
<dbReference type="InterPro" id="IPR051589">
    <property type="entry name" value="Sialate-O-sulfotransferase"/>
</dbReference>
<dbReference type="EMBL" id="CAKKTJ010000324">
    <property type="protein sequence ID" value="CAH0480304.1"/>
    <property type="molecule type" value="Genomic_DNA"/>
</dbReference>
<reference evidence="3" key="1">
    <citation type="submission" date="2021-11" db="EMBL/GenBank/DDBJ databases">
        <authorList>
            <person name="Islam A."/>
            <person name="Islam S."/>
            <person name="Flora M.S."/>
            <person name="Rahman M."/>
            <person name="Ziaur R.M."/>
            <person name="Epstein J.H."/>
            <person name="Hassan M."/>
            <person name="Klassen M."/>
            <person name="Woodard K."/>
            <person name="Webb A."/>
            <person name="Webby R.J."/>
            <person name="El Zowalaty M.E."/>
        </authorList>
    </citation>
    <scope>NUCLEOTIDE SEQUENCE</scope>
    <source>
        <strain evidence="3">Pbs3</strain>
    </source>
</reference>
<feature type="domain" description="Sulfotransferase" evidence="2">
    <location>
        <begin position="75"/>
        <end position="239"/>
    </location>
</feature>
<dbReference type="InterPro" id="IPR000863">
    <property type="entry name" value="Sulfotransferase_dom"/>
</dbReference>
<protein>
    <recommendedName>
        <fullName evidence="2">Sulfotransferase domain-containing protein</fullName>
    </recommendedName>
</protein>
<evidence type="ECO:0000259" key="2">
    <source>
        <dbReference type="Pfam" id="PF00685"/>
    </source>
</evidence>
<accession>A0AAU9L2W9</accession>
<proteinExistence type="inferred from homology"/>
<name>A0AAU9L2W9_9STRA</name>
<dbReference type="SUPFAM" id="SSF52540">
    <property type="entry name" value="P-loop containing nucleoside triphosphate hydrolases"/>
    <property type="match status" value="1"/>
</dbReference>
<evidence type="ECO:0000256" key="1">
    <source>
        <dbReference type="ARBA" id="ARBA00010236"/>
    </source>
</evidence>
<dbReference type="PANTHER" id="PTHR45964:SF5">
    <property type="entry name" value="WSCD FAMILY MEMBER CG9164"/>
    <property type="match status" value="1"/>
</dbReference>
<dbReference type="GO" id="GO:0008146">
    <property type="term" value="F:sulfotransferase activity"/>
    <property type="evidence" value="ECO:0007669"/>
    <property type="project" value="InterPro"/>
</dbReference>
<organism evidence="3 4">
    <name type="scientific">Peronospora belbahrii</name>
    <dbReference type="NCBI Taxonomy" id="622444"/>
    <lineage>
        <taxon>Eukaryota</taxon>
        <taxon>Sar</taxon>
        <taxon>Stramenopiles</taxon>
        <taxon>Oomycota</taxon>
        <taxon>Peronosporomycetes</taxon>
        <taxon>Peronosporales</taxon>
        <taxon>Peronosporaceae</taxon>
        <taxon>Peronospora</taxon>
    </lineage>
</organism>
<dbReference type="AlphaFoldDB" id="A0AAU9L2W9"/>
<dbReference type="Proteomes" id="UP001160483">
    <property type="component" value="Unassembled WGS sequence"/>
</dbReference>
<evidence type="ECO:0000313" key="4">
    <source>
        <dbReference type="Proteomes" id="UP001160483"/>
    </source>
</evidence>
<dbReference type="Pfam" id="PF00685">
    <property type="entry name" value="Sulfotransfer_1"/>
    <property type="match status" value="1"/>
</dbReference>
<dbReference type="PANTHER" id="PTHR45964">
    <property type="entry name" value="WSCD FAMILY MEMBER CG9164"/>
    <property type="match status" value="1"/>
</dbReference>
<sequence>MTLVNIGVWLLRLYLNLLLFIPRVFLELNLAWNPFVILATIALKRINSTFKTVTDTMVKSNEMRWLHPGERNGERVAIVSYPRCGNSLMRGLLEKVTGVYTGCDTRPDRSLSKELHQYGMKGEGIVDDSVWFVKTHFPERIGYKEFSVKKAILVVRNPWDAIDSYFNMILTNSHNKSLHESQYKRFADRWDGLLRNEIDVWMKFHRYWTTKVDIPIIVVRYEDLIMHREETLRRVFMFLTDLTTLEGTEWENRIHDAMFTSGDKAGPYKPRSGKIGASFRHYSEEQFQYILKTAYLPLRGFGYDPGTQNFPNKILLPKRQVKPGKEGATLLISTDQEMEIRKKNDSYGRSSTYFRRALTEPVIADDGTELNMDEVQAARKRLLVKTDEINE</sequence>
<gene>
    <name evidence="3" type="ORF">PBS003_LOCUS6928</name>
</gene>
<evidence type="ECO:0000313" key="3">
    <source>
        <dbReference type="EMBL" id="CAH0480304.1"/>
    </source>
</evidence>